<proteinExistence type="predicted"/>
<name>A0AAV4XRJ5_CAEEX</name>
<protein>
    <submittedName>
        <fullName evidence="1">Uncharacterized protein</fullName>
    </submittedName>
</protein>
<reference evidence="1 2" key="1">
    <citation type="submission" date="2021-06" db="EMBL/GenBank/DDBJ databases">
        <title>Caerostris extrusa draft genome.</title>
        <authorList>
            <person name="Kono N."/>
            <person name="Arakawa K."/>
        </authorList>
    </citation>
    <scope>NUCLEOTIDE SEQUENCE [LARGE SCALE GENOMIC DNA]</scope>
</reference>
<keyword evidence="2" id="KW-1185">Reference proteome</keyword>
<sequence>MREEGWILKCNWMEEWATDVIAERDLWYRLVFQMGKPRGSIPFRHGISPVTNSLVLGIWRVTVRIYWRWTVLRDEITRVILNILERLYSISATESPQRLLWSWEYGEPMSEFIGVGQFDEMSGEGWILKCDWIEEWTTDVIVERELRVQAFVAKRVNHTSSVNSRLRIIANKDIWVSLFQSSRS</sequence>
<evidence type="ECO:0000313" key="2">
    <source>
        <dbReference type="Proteomes" id="UP001054945"/>
    </source>
</evidence>
<dbReference type="EMBL" id="BPLR01000758">
    <property type="protein sequence ID" value="GIY97258.1"/>
    <property type="molecule type" value="Genomic_DNA"/>
</dbReference>
<comment type="caution">
    <text evidence="1">The sequence shown here is derived from an EMBL/GenBank/DDBJ whole genome shotgun (WGS) entry which is preliminary data.</text>
</comment>
<gene>
    <name evidence="1" type="ORF">CEXT_7661</name>
</gene>
<accession>A0AAV4XRJ5</accession>
<dbReference type="AlphaFoldDB" id="A0AAV4XRJ5"/>
<organism evidence="1 2">
    <name type="scientific">Caerostris extrusa</name>
    <name type="common">Bark spider</name>
    <name type="synonym">Caerostris bankana</name>
    <dbReference type="NCBI Taxonomy" id="172846"/>
    <lineage>
        <taxon>Eukaryota</taxon>
        <taxon>Metazoa</taxon>
        <taxon>Ecdysozoa</taxon>
        <taxon>Arthropoda</taxon>
        <taxon>Chelicerata</taxon>
        <taxon>Arachnida</taxon>
        <taxon>Araneae</taxon>
        <taxon>Araneomorphae</taxon>
        <taxon>Entelegynae</taxon>
        <taxon>Araneoidea</taxon>
        <taxon>Araneidae</taxon>
        <taxon>Caerostris</taxon>
    </lineage>
</organism>
<dbReference type="Proteomes" id="UP001054945">
    <property type="component" value="Unassembled WGS sequence"/>
</dbReference>
<evidence type="ECO:0000313" key="1">
    <source>
        <dbReference type="EMBL" id="GIY97258.1"/>
    </source>
</evidence>